<evidence type="ECO:0000313" key="3">
    <source>
        <dbReference type="WBParaSite" id="nRc.2.0.1.t17064-RA"/>
    </source>
</evidence>
<dbReference type="OMA" id="NIYLAHV"/>
<proteinExistence type="predicted"/>
<sequence>MFPALRNGKDEEAHEAWAEYKEKHMQSFLDMYEKFLTDNGGQFFVGEKISWADIFVAERLDFFTLLNGNDPSFMDKHKNLRALVKRVNENPRIKEYVAKRPVSKM</sequence>
<dbReference type="InterPro" id="IPR050213">
    <property type="entry name" value="GST_superfamily"/>
</dbReference>
<reference evidence="3" key="1">
    <citation type="submission" date="2022-11" db="UniProtKB">
        <authorList>
            <consortium name="WormBaseParasite"/>
        </authorList>
    </citation>
    <scope>IDENTIFICATION</scope>
</reference>
<dbReference type="Proteomes" id="UP000887565">
    <property type="component" value="Unplaced"/>
</dbReference>
<dbReference type="GO" id="GO:0006749">
    <property type="term" value="P:glutathione metabolic process"/>
    <property type="evidence" value="ECO:0007669"/>
    <property type="project" value="TreeGrafter"/>
</dbReference>
<dbReference type="InterPro" id="IPR004046">
    <property type="entry name" value="GST_C"/>
</dbReference>
<dbReference type="Gene3D" id="1.20.1050.10">
    <property type="match status" value="1"/>
</dbReference>
<name>A0A915IUK0_ROMCU</name>
<dbReference type="GO" id="GO:0004364">
    <property type="term" value="F:glutathione transferase activity"/>
    <property type="evidence" value="ECO:0007669"/>
    <property type="project" value="TreeGrafter"/>
</dbReference>
<keyword evidence="2" id="KW-1185">Reference proteome</keyword>
<feature type="domain" description="GST C-terminal" evidence="1">
    <location>
        <begin position="1"/>
        <end position="105"/>
    </location>
</feature>
<organism evidence="2 3">
    <name type="scientific">Romanomermis culicivorax</name>
    <name type="common">Nematode worm</name>
    <dbReference type="NCBI Taxonomy" id="13658"/>
    <lineage>
        <taxon>Eukaryota</taxon>
        <taxon>Metazoa</taxon>
        <taxon>Ecdysozoa</taxon>
        <taxon>Nematoda</taxon>
        <taxon>Enoplea</taxon>
        <taxon>Dorylaimia</taxon>
        <taxon>Mermithida</taxon>
        <taxon>Mermithoidea</taxon>
        <taxon>Mermithidae</taxon>
        <taxon>Romanomermis</taxon>
    </lineage>
</organism>
<dbReference type="CDD" id="cd03192">
    <property type="entry name" value="GST_C_Sigma_like"/>
    <property type="match status" value="1"/>
</dbReference>
<evidence type="ECO:0000259" key="1">
    <source>
        <dbReference type="PROSITE" id="PS50405"/>
    </source>
</evidence>
<evidence type="ECO:0000313" key="2">
    <source>
        <dbReference type="Proteomes" id="UP000887565"/>
    </source>
</evidence>
<dbReference type="InterPro" id="IPR010987">
    <property type="entry name" value="Glutathione-S-Trfase_C-like"/>
</dbReference>
<dbReference type="Pfam" id="PF14497">
    <property type="entry name" value="GST_C_3"/>
    <property type="match status" value="1"/>
</dbReference>
<protein>
    <submittedName>
        <fullName evidence="3">GST C-terminal domain-containing protein</fullName>
    </submittedName>
</protein>
<accession>A0A915IUK0</accession>
<dbReference type="PANTHER" id="PTHR11571">
    <property type="entry name" value="GLUTATHIONE S-TRANSFERASE"/>
    <property type="match status" value="1"/>
</dbReference>
<dbReference type="SUPFAM" id="SSF47616">
    <property type="entry name" value="GST C-terminal domain-like"/>
    <property type="match status" value="1"/>
</dbReference>
<dbReference type="PROSITE" id="PS50405">
    <property type="entry name" value="GST_CTER"/>
    <property type="match status" value="1"/>
</dbReference>
<dbReference type="InterPro" id="IPR036282">
    <property type="entry name" value="Glutathione-S-Trfase_C_sf"/>
</dbReference>
<dbReference type="WBParaSite" id="nRc.2.0.1.t17064-RA">
    <property type="protein sequence ID" value="nRc.2.0.1.t17064-RA"/>
    <property type="gene ID" value="nRc.2.0.1.g17064"/>
</dbReference>
<dbReference type="AlphaFoldDB" id="A0A915IUK0"/>